<dbReference type="Proteomes" id="UP001629230">
    <property type="component" value="Unassembled WGS sequence"/>
</dbReference>
<dbReference type="SUPFAM" id="SSF53271">
    <property type="entry name" value="PRTase-like"/>
    <property type="match status" value="1"/>
</dbReference>
<organism evidence="2 3">
    <name type="scientific">Paraburkholderia dipogonis</name>
    <dbReference type="NCBI Taxonomy" id="1211383"/>
    <lineage>
        <taxon>Bacteria</taxon>
        <taxon>Pseudomonadati</taxon>
        <taxon>Pseudomonadota</taxon>
        <taxon>Betaproteobacteria</taxon>
        <taxon>Burkholderiales</taxon>
        <taxon>Burkholderiaceae</taxon>
        <taxon>Paraburkholderia</taxon>
    </lineage>
</organism>
<proteinExistence type="predicted"/>
<feature type="domain" description="Phosphoribosyltransferase" evidence="1">
    <location>
        <begin position="122"/>
        <end position="216"/>
    </location>
</feature>
<evidence type="ECO:0000259" key="1">
    <source>
        <dbReference type="Pfam" id="PF00156"/>
    </source>
</evidence>
<dbReference type="RefSeq" id="WP_408177912.1">
    <property type="nucleotide sequence ID" value="NZ_JAQQEZ010000010.1"/>
</dbReference>
<keyword evidence="2" id="KW-0328">Glycosyltransferase</keyword>
<protein>
    <submittedName>
        <fullName evidence="2">Phosphoribosyltransferase</fullName>
    </submittedName>
</protein>
<sequence>MEAPVKKTQSSSLLGKFAQRGRAMRSLGFPPEVEAPIFLWKDDTQLKAHPRYAEAKAGDRYAAIELVTEIAQELAEKVVQAGATDKWPRPLIFVAPHAREARGDNAIPQVVASVLDALINAVLFLRYRSQGAGGVDIGIVQTTKVYHTGADAMERLIARASFGGPVLRGGNYVLVDDVTTLGGTLCDLSDYIRRGGGNVVAAVVLVNASRSGRLAPAPKTVRRLEEEFGHVIRKTFNIEPSALTADEAQYLVGFRTAEEIRGRSAKAKQTTDLRLRSKGIVVTPEGVTNRQGLNFGKRRVAFSGAGAYTTRPRFKRPRR</sequence>
<name>A0ABW9AQV5_9BURK</name>
<keyword evidence="2" id="KW-0808">Transferase</keyword>
<reference evidence="2 3" key="1">
    <citation type="journal article" date="2024" name="Chem. Sci.">
        <title>Discovery of megapolipeptins by genome mining of a Burkholderiales bacteria collection.</title>
        <authorList>
            <person name="Paulo B.S."/>
            <person name="Recchia M.J.J."/>
            <person name="Lee S."/>
            <person name="Fergusson C.H."/>
            <person name="Romanowski S.B."/>
            <person name="Hernandez A."/>
            <person name="Krull N."/>
            <person name="Liu D.Y."/>
            <person name="Cavanagh H."/>
            <person name="Bos A."/>
            <person name="Gray C.A."/>
            <person name="Murphy B.T."/>
            <person name="Linington R.G."/>
            <person name="Eustaquio A.S."/>
        </authorList>
    </citation>
    <scope>NUCLEOTIDE SEQUENCE [LARGE SCALE GENOMIC DNA]</scope>
    <source>
        <strain evidence="2 3">RL17-350-BIC-A</strain>
    </source>
</reference>
<comment type="caution">
    <text evidence="2">The sequence shown here is derived from an EMBL/GenBank/DDBJ whole genome shotgun (WGS) entry which is preliminary data.</text>
</comment>
<keyword evidence="3" id="KW-1185">Reference proteome</keyword>
<dbReference type="CDD" id="cd06223">
    <property type="entry name" value="PRTases_typeI"/>
    <property type="match status" value="1"/>
</dbReference>
<dbReference type="InterPro" id="IPR029057">
    <property type="entry name" value="PRTase-like"/>
</dbReference>
<dbReference type="InterPro" id="IPR000836">
    <property type="entry name" value="PRTase_dom"/>
</dbReference>
<dbReference type="Pfam" id="PF00156">
    <property type="entry name" value="Pribosyltran"/>
    <property type="match status" value="1"/>
</dbReference>
<dbReference type="Gene3D" id="3.40.50.2020">
    <property type="match status" value="1"/>
</dbReference>
<dbReference type="EMBL" id="JAQQEZ010000010">
    <property type="protein sequence ID" value="MFM0002608.1"/>
    <property type="molecule type" value="Genomic_DNA"/>
</dbReference>
<gene>
    <name evidence="2" type="ORF">PQR57_16425</name>
</gene>
<evidence type="ECO:0000313" key="3">
    <source>
        <dbReference type="Proteomes" id="UP001629230"/>
    </source>
</evidence>
<dbReference type="GO" id="GO:0016757">
    <property type="term" value="F:glycosyltransferase activity"/>
    <property type="evidence" value="ECO:0007669"/>
    <property type="project" value="UniProtKB-KW"/>
</dbReference>
<accession>A0ABW9AQV5</accession>
<evidence type="ECO:0000313" key="2">
    <source>
        <dbReference type="EMBL" id="MFM0002608.1"/>
    </source>
</evidence>